<evidence type="ECO:0000313" key="4">
    <source>
        <dbReference type="Proteomes" id="UP001168877"/>
    </source>
</evidence>
<dbReference type="FunFam" id="1.25.40.10:FF:000125">
    <property type="entry name" value="Pentatricopeptide repeat-containing protein"/>
    <property type="match status" value="1"/>
</dbReference>
<dbReference type="Pfam" id="PF01535">
    <property type="entry name" value="PPR"/>
    <property type="match status" value="3"/>
</dbReference>
<comment type="caution">
    <text evidence="3">The sequence shown here is derived from an EMBL/GenBank/DDBJ whole genome shotgun (WGS) entry which is preliminary data.</text>
</comment>
<dbReference type="NCBIfam" id="TIGR00756">
    <property type="entry name" value="PPR"/>
    <property type="match status" value="2"/>
</dbReference>
<gene>
    <name evidence="3" type="ORF">LWI29_037328</name>
</gene>
<evidence type="ECO:0000313" key="3">
    <source>
        <dbReference type="EMBL" id="KAK0577705.1"/>
    </source>
</evidence>
<name>A0AA39VEY2_ACESA</name>
<dbReference type="GO" id="GO:0048731">
    <property type="term" value="P:system development"/>
    <property type="evidence" value="ECO:0007669"/>
    <property type="project" value="UniProtKB-ARBA"/>
</dbReference>
<protein>
    <recommendedName>
        <fullName evidence="5">Pentatricopeptide repeat-containing protein</fullName>
    </recommendedName>
</protein>
<reference evidence="3" key="1">
    <citation type="journal article" date="2022" name="Plant J.">
        <title>Strategies of tolerance reflected in two North American maple genomes.</title>
        <authorList>
            <person name="McEvoy S.L."/>
            <person name="Sezen U.U."/>
            <person name="Trouern-Trend A."/>
            <person name="McMahon S.M."/>
            <person name="Schaberg P.G."/>
            <person name="Yang J."/>
            <person name="Wegrzyn J.L."/>
            <person name="Swenson N.G."/>
        </authorList>
    </citation>
    <scope>NUCLEOTIDE SEQUENCE</scope>
    <source>
        <strain evidence="3">NS2018</strain>
    </source>
</reference>
<keyword evidence="4" id="KW-1185">Reference proteome</keyword>
<dbReference type="Gene3D" id="1.25.40.10">
    <property type="entry name" value="Tetratricopeptide repeat domain"/>
    <property type="match status" value="1"/>
</dbReference>
<sequence length="288" mass="32464">MAAETQEISAESSTIDVYHPDTTILVQQQQAKPGSNTDTTIHIYHYDSALHIFNSMPRRSSVSYNAMMSGYLRNDDFDLAREVFDKMPERDLVSWNVMISEYLRNKSLSEARELFEAMTCRNVGSWNTMITIYAQSGEITLARNLFDRSPLDTIACDSVRFVEPVNDKIMLSVLIGQIVSTLGFKFENVKTKGLSAALSGIRASVNSWVMANDDDDGLPVGGGNRSLEELRISHTILERKVNSISNYLHRTIDTLRVVTENLRIQENRAPHVHRAYVSLMGARGQRRA</sequence>
<evidence type="ECO:0008006" key="5">
    <source>
        <dbReference type="Google" id="ProtNLM"/>
    </source>
</evidence>
<dbReference type="PROSITE" id="PS51375">
    <property type="entry name" value="PPR"/>
    <property type="match status" value="1"/>
</dbReference>
<dbReference type="SUPFAM" id="SSF48452">
    <property type="entry name" value="TPR-like"/>
    <property type="match status" value="1"/>
</dbReference>
<dbReference type="InterPro" id="IPR046960">
    <property type="entry name" value="PPR_At4g14850-like_plant"/>
</dbReference>
<evidence type="ECO:0000256" key="1">
    <source>
        <dbReference type="ARBA" id="ARBA00022737"/>
    </source>
</evidence>
<reference evidence="3" key="2">
    <citation type="submission" date="2023-06" db="EMBL/GenBank/DDBJ databases">
        <authorList>
            <person name="Swenson N.G."/>
            <person name="Wegrzyn J.L."/>
            <person name="Mcevoy S.L."/>
        </authorList>
    </citation>
    <scope>NUCLEOTIDE SEQUENCE</scope>
    <source>
        <strain evidence="3">NS2018</strain>
        <tissue evidence="3">Leaf</tissue>
    </source>
</reference>
<dbReference type="InterPro" id="IPR002885">
    <property type="entry name" value="PPR_rpt"/>
</dbReference>
<evidence type="ECO:0000256" key="2">
    <source>
        <dbReference type="PROSITE-ProRule" id="PRU00708"/>
    </source>
</evidence>
<dbReference type="AlphaFoldDB" id="A0AA39VEY2"/>
<keyword evidence="1" id="KW-0677">Repeat</keyword>
<accession>A0AA39VEY2</accession>
<dbReference type="InterPro" id="IPR011990">
    <property type="entry name" value="TPR-like_helical_dom_sf"/>
</dbReference>
<dbReference type="Proteomes" id="UP001168877">
    <property type="component" value="Unassembled WGS sequence"/>
</dbReference>
<dbReference type="GO" id="GO:0003723">
    <property type="term" value="F:RNA binding"/>
    <property type="evidence" value="ECO:0007669"/>
    <property type="project" value="InterPro"/>
</dbReference>
<feature type="repeat" description="PPR" evidence="2">
    <location>
        <begin position="60"/>
        <end position="94"/>
    </location>
</feature>
<dbReference type="PANTHER" id="PTHR47926">
    <property type="entry name" value="PENTATRICOPEPTIDE REPEAT-CONTAINING PROTEIN"/>
    <property type="match status" value="1"/>
</dbReference>
<proteinExistence type="predicted"/>
<dbReference type="EMBL" id="JAUESC010000386">
    <property type="protein sequence ID" value="KAK0577705.1"/>
    <property type="molecule type" value="Genomic_DNA"/>
</dbReference>
<dbReference type="GO" id="GO:0009451">
    <property type="term" value="P:RNA modification"/>
    <property type="evidence" value="ECO:0007669"/>
    <property type="project" value="InterPro"/>
</dbReference>
<organism evidence="3 4">
    <name type="scientific">Acer saccharum</name>
    <name type="common">Sugar maple</name>
    <dbReference type="NCBI Taxonomy" id="4024"/>
    <lineage>
        <taxon>Eukaryota</taxon>
        <taxon>Viridiplantae</taxon>
        <taxon>Streptophyta</taxon>
        <taxon>Embryophyta</taxon>
        <taxon>Tracheophyta</taxon>
        <taxon>Spermatophyta</taxon>
        <taxon>Magnoliopsida</taxon>
        <taxon>eudicotyledons</taxon>
        <taxon>Gunneridae</taxon>
        <taxon>Pentapetalae</taxon>
        <taxon>rosids</taxon>
        <taxon>malvids</taxon>
        <taxon>Sapindales</taxon>
        <taxon>Sapindaceae</taxon>
        <taxon>Hippocastanoideae</taxon>
        <taxon>Acereae</taxon>
        <taxon>Acer</taxon>
    </lineage>
</organism>